<dbReference type="InterPro" id="IPR011042">
    <property type="entry name" value="6-blade_b-propeller_TolB-like"/>
</dbReference>
<organism evidence="1 2">
    <name type="scientific">Mucilaginibacter sabulilitoris</name>
    <dbReference type="NCBI Taxonomy" id="1173583"/>
    <lineage>
        <taxon>Bacteria</taxon>
        <taxon>Pseudomonadati</taxon>
        <taxon>Bacteroidota</taxon>
        <taxon>Sphingobacteriia</taxon>
        <taxon>Sphingobacteriales</taxon>
        <taxon>Sphingobacteriaceae</taxon>
        <taxon>Mucilaginibacter</taxon>
    </lineage>
</organism>
<evidence type="ECO:0000313" key="2">
    <source>
        <dbReference type="Proteomes" id="UP001324380"/>
    </source>
</evidence>
<name>A0ABZ0TIM4_9SPHI</name>
<dbReference type="EMBL" id="CP139558">
    <property type="protein sequence ID" value="WPU92058.1"/>
    <property type="molecule type" value="Genomic_DNA"/>
</dbReference>
<gene>
    <name evidence="1" type="ORF">SNE25_22315</name>
</gene>
<dbReference type="SUPFAM" id="SSF101898">
    <property type="entry name" value="NHL repeat"/>
    <property type="match status" value="1"/>
</dbReference>
<proteinExistence type="predicted"/>
<accession>A0ABZ0TIM4</accession>
<reference evidence="1 2" key="1">
    <citation type="submission" date="2023-11" db="EMBL/GenBank/DDBJ databases">
        <title>Analysis of the Genomes of Mucilaginibacter gossypii cycad 4 and M. sabulilitoris SNA2: microbes with the potential for plant growth promotion.</title>
        <authorList>
            <person name="Hirsch A.M."/>
            <person name="Humm E."/>
            <person name="Rubbi M."/>
            <person name="Del Vecchio G."/>
            <person name="Ha S.M."/>
            <person name="Pellegrini M."/>
            <person name="Gunsalus R.P."/>
        </authorList>
    </citation>
    <scope>NUCLEOTIDE SEQUENCE [LARGE SCALE GENOMIC DNA]</scope>
    <source>
        <strain evidence="1 2">SNA2</strain>
    </source>
</reference>
<evidence type="ECO:0000313" key="1">
    <source>
        <dbReference type="EMBL" id="WPU92058.1"/>
    </source>
</evidence>
<evidence type="ECO:0008006" key="3">
    <source>
        <dbReference type="Google" id="ProtNLM"/>
    </source>
</evidence>
<protein>
    <recommendedName>
        <fullName evidence="3">ScyD/ScyE family protein</fullName>
    </recommendedName>
</protein>
<sequence length="361" mass="39943">MKKYFYPIMLTGILLMIIACKKNEEPTLNDTVADANKSLLLNANKVPYAPLTVVTIAGMSHQQGNVDGQGSKARFETPGDIKITEDGTIFITDRLNNSIRKISTSNVVSTVAIPNSATGQSLKFPDQIVVSPDGTLNILADVAYTDVTTHPFWIVSPNGQVVTPLIKSTSFSYHYLDLQFDPYGKFLKLSGDRRLKEDNTVHEAILEDFEVVRFRMGTNTYTPPVDSLIGDDKMLPAFVVIYCAYNGVKFMVVGNKHIYKLTPSGVFTLIYRDLDLMDVSSLIATRDTRTLYIVNRGKIESIFNGKLSFLAGRNLNNKNAQGDGVGAKADVIAYKLALSKDESTLYFTDQGRSTVRKILLK</sequence>
<dbReference type="RefSeq" id="WP_321561224.1">
    <property type="nucleotide sequence ID" value="NZ_CP139558.1"/>
</dbReference>
<dbReference type="Gene3D" id="2.120.10.30">
    <property type="entry name" value="TolB, C-terminal domain"/>
    <property type="match status" value="1"/>
</dbReference>
<dbReference type="Proteomes" id="UP001324380">
    <property type="component" value="Chromosome"/>
</dbReference>
<keyword evidence="2" id="KW-1185">Reference proteome</keyword>
<dbReference type="PROSITE" id="PS51257">
    <property type="entry name" value="PROKAR_LIPOPROTEIN"/>
    <property type="match status" value="1"/>
</dbReference>